<keyword evidence="5" id="KW-1185">Reference proteome</keyword>
<evidence type="ECO:0000256" key="3">
    <source>
        <dbReference type="SAM" id="Phobius"/>
    </source>
</evidence>
<name>A0ABW4SCW3_9BACL</name>
<comment type="caution">
    <text evidence="4">The sequence shown here is derived from an EMBL/GenBank/DDBJ whole genome shotgun (WGS) entry which is preliminary data.</text>
</comment>
<reference evidence="5" key="1">
    <citation type="journal article" date="2019" name="Int. J. Syst. Evol. Microbiol.">
        <title>The Global Catalogue of Microorganisms (GCM) 10K type strain sequencing project: providing services to taxonomists for standard genome sequencing and annotation.</title>
        <authorList>
            <consortium name="The Broad Institute Genomics Platform"/>
            <consortium name="The Broad Institute Genome Sequencing Center for Infectious Disease"/>
            <person name="Wu L."/>
            <person name="Ma J."/>
        </authorList>
    </citation>
    <scope>NUCLEOTIDE SEQUENCE [LARGE SCALE GENOMIC DNA]</scope>
    <source>
        <strain evidence="5">CGMCC 4.7177</strain>
    </source>
</reference>
<organism evidence="4 5">
    <name type="scientific">Sporosarcina siberiensis</name>
    <dbReference type="NCBI Taxonomy" id="1365606"/>
    <lineage>
        <taxon>Bacteria</taxon>
        <taxon>Bacillati</taxon>
        <taxon>Bacillota</taxon>
        <taxon>Bacilli</taxon>
        <taxon>Bacillales</taxon>
        <taxon>Caryophanaceae</taxon>
        <taxon>Sporosarcina</taxon>
    </lineage>
</organism>
<sequence>MKKKVRIIPFLLLVLLVVYFKPIPAEACSCVMPPSADVALSEATAVFSGEVVEVKKNKKDNGKTVYFKVREVWKGIDSTTISVFTGNDSASCGIDFAVGKEYLVYAHTLDSNGESILSTTLCDRTAELANAAEDLTIIGEGQIPVQTEETPESQNNLYYVYAVILVVVVGLVGLFIWKRSKKS</sequence>
<keyword evidence="3" id="KW-0472">Membrane</keyword>
<keyword evidence="3" id="KW-1133">Transmembrane helix</keyword>
<dbReference type="InterPro" id="IPR008993">
    <property type="entry name" value="TIMP-like_OB-fold"/>
</dbReference>
<dbReference type="InterPro" id="IPR001820">
    <property type="entry name" value="TIMP"/>
</dbReference>
<dbReference type="SUPFAM" id="SSF50242">
    <property type="entry name" value="TIMP-like"/>
    <property type="match status" value="1"/>
</dbReference>
<dbReference type="PANTHER" id="PTHR11844">
    <property type="entry name" value="METALLOPROTEASE INHIBITOR"/>
    <property type="match status" value="1"/>
</dbReference>
<keyword evidence="2" id="KW-0964">Secreted</keyword>
<evidence type="ECO:0000313" key="5">
    <source>
        <dbReference type="Proteomes" id="UP001597218"/>
    </source>
</evidence>
<protein>
    <recommendedName>
        <fullName evidence="6">Tissue inhibitor of metalloproteinase</fullName>
    </recommendedName>
</protein>
<evidence type="ECO:0000313" key="4">
    <source>
        <dbReference type="EMBL" id="MFD1927183.1"/>
    </source>
</evidence>
<evidence type="ECO:0000256" key="2">
    <source>
        <dbReference type="ARBA" id="ARBA00022525"/>
    </source>
</evidence>
<dbReference type="Gene3D" id="2.40.50.120">
    <property type="match status" value="1"/>
</dbReference>
<dbReference type="PANTHER" id="PTHR11844:SF25">
    <property type="entry name" value="NTR DOMAIN-CONTAINING PROTEIN"/>
    <property type="match status" value="1"/>
</dbReference>
<dbReference type="RefSeq" id="WP_381535837.1">
    <property type="nucleotide sequence ID" value="NZ_JBHUGI010000006.1"/>
</dbReference>
<proteinExistence type="predicted"/>
<feature type="transmembrane region" description="Helical" evidence="3">
    <location>
        <begin position="158"/>
        <end position="177"/>
    </location>
</feature>
<comment type="subcellular location">
    <subcellularLocation>
        <location evidence="1">Secreted</location>
    </subcellularLocation>
</comment>
<accession>A0ABW4SCW3</accession>
<gene>
    <name evidence="4" type="ORF">ACFSFY_03790</name>
</gene>
<dbReference type="EMBL" id="JBHUGI010000006">
    <property type="protein sequence ID" value="MFD1927183.1"/>
    <property type="molecule type" value="Genomic_DNA"/>
</dbReference>
<dbReference type="Proteomes" id="UP001597218">
    <property type="component" value="Unassembled WGS sequence"/>
</dbReference>
<keyword evidence="3" id="KW-0812">Transmembrane</keyword>
<evidence type="ECO:0008006" key="6">
    <source>
        <dbReference type="Google" id="ProtNLM"/>
    </source>
</evidence>
<evidence type="ECO:0000256" key="1">
    <source>
        <dbReference type="ARBA" id="ARBA00004613"/>
    </source>
</evidence>